<sequence length="313" mass="34699">MAYCHYSGAGMHKLILATSCLLGFSSAALARCPVEYPYYHGSESGHVVRLENRSIYNLDAFTLQAGQMPLEGVPIPSLSIHAGPASEKDLENITEHDWIKIKNYIEKFRERYLATAVFSGNQSYDDGERLSWKELDKVIACWLNQSAGTKKNIAAESASKIKDQPVRPEGDDSNALVYGELQVAGREGRQLYRDGLLEQMVTKKQGVKFDTRAPVISPGCISFENWGTGVAHDVKQIKSTCTIPVAVTHCFYDIRTPQKCKENKSVGWGTTNVIKPGGTALVVAGTETKGSRLKVDYYVCDMRNEDKFFCIKP</sequence>
<protein>
    <submittedName>
        <fullName evidence="2">Uncharacterized protein</fullName>
    </submittedName>
</protein>
<keyword evidence="3" id="KW-1185">Reference proteome</keyword>
<keyword evidence="1" id="KW-0732">Signal</keyword>
<name>A0A239BSM3_9PSED</name>
<evidence type="ECO:0000313" key="2">
    <source>
        <dbReference type="EMBL" id="SNS11017.1"/>
    </source>
</evidence>
<gene>
    <name evidence="2" type="ORF">SAMN05444352_103179</name>
</gene>
<evidence type="ECO:0000313" key="3">
    <source>
        <dbReference type="Proteomes" id="UP000198407"/>
    </source>
</evidence>
<dbReference type="Proteomes" id="UP000198407">
    <property type="component" value="Unassembled WGS sequence"/>
</dbReference>
<accession>A0A239BSM3</accession>
<dbReference type="EMBL" id="FZOL01000003">
    <property type="protein sequence ID" value="SNS11017.1"/>
    <property type="molecule type" value="Genomic_DNA"/>
</dbReference>
<evidence type="ECO:0000256" key="1">
    <source>
        <dbReference type="SAM" id="SignalP"/>
    </source>
</evidence>
<dbReference type="AlphaFoldDB" id="A0A239BSM3"/>
<reference evidence="3" key="1">
    <citation type="submission" date="2017-06" db="EMBL/GenBank/DDBJ databases">
        <authorList>
            <person name="Varghese N."/>
            <person name="Submissions S."/>
        </authorList>
    </citation>
    <scope>NUCLEOTIDE SEQUENCE [LARGE SCALE GENOMIC DNA]</scope>
    <source>
        <strain evidence="3">DSM 22348</strain>
    </source>
</reference>
<proteinExistence type="predicted"/>
<organism evidence="2 3">
    <name type="scientific">Pseudomonas japonica</name>
    <dbReference type="NCBI Taxonomy" id="256466"/>
    <lineage>
        <taxon>Bacteria</taxon>
        <taxon>Pseudomonadati</taxon>
        <taxon>Pseudomonadota</taxon>
        <taxon>Gammaproteobacteria</taxon>
        <taxon>Pseudomonadales</taxon>
        <taxon>Pseudomonadaceae</taxon>
        <taxon>Pseudomonas</taxon>
    </lineage>
</organism>
<feature type="signal peptide" evidence="1">
    <location>
        <begin position="1"/>
        <end position="30"/>
    </location>
</feature>
<feature type="chain" id="PRO_5012963896" evidence="1">
    <location>
        <begin position="31"/>
        <end position="313"/>
    </location>
</feature>